<protein>
    <submittedName>
        <fullName evidence="1">Uncharacterized protein</fullName>
    </submittedName>
</protein>
<dbReference type="AlphaFoldDB" id="A0A0F9E3B4"/>
<proteinExistence type="predicted"/>
<gene>
    <name evidence="1" type="ORF">LCGC14_2415760</name>
</gene>
<sequence length="73" mass="8225">MQRIEDANARAERALGRFYSTESVMLCVGYQVGDTQKAVYRRAFLISQRRDTAGYNAEAQLGIADAVKQLRLL</sequence>
<accession>A0A0F9E3B4</accession>
<comment type="caution">
    <text evidence="1">The sequence shown here is derived from an EMBL/GenBank/DDBJ whole genome shotgun (WGS) entry which is preliminary data.</text>
</comment>
<evidence type="ECO:0000313" key="1">
    <source>
        <dbReference type="EMBL" id="KKL24396.1"/>
    </source>
</evidence>
<feature type="non-terminal residue" evidence="1">
    <location>
        <position position="73"/>
    </location>
</feature>
<name>A0A0F9E3B4_9ZZZZ</name>
<organism evidence="1">
    <name type="scientific">marine sediment metagenome</name>
    <dbReference type="NCBI Taxonomy" id="412755"/>
    <lineage>
        <taxon>unclassified sequences</taxon>
        <taxon>metagenomes</taxon>
        <taxon>ecological metagenomes</taxon>
    </lineage>
</organism>
<dbReference type="EMBL" id="LAZR01036612">
    <property type="protein sequence ID" value="KKL24396.1"/>
    <property type="molecule type" value="Genomic_DNA"/>
</dbReference>
<reference evidence="1" key="1">
    <citation type="journal article" date="2015" name="Nature">
        <title>Complex archaea that bridge the gap between prokaryotes and eukaryotes.</title>
        <authorList>
            <person name="Spang A."/>
            <person name="Saw J.H."/>
            <person name="Jorgensen S.L."/>
            <person name="Zaremba-Niedzwiedzka K."/>
            <person name="Martijn J."/>
            <person name="Lind A.E."/>
            <person name="van Eijk R."/>
            <person name="Schleper C."/>
            <person name="Guy L."/>
            <person name="Ettema T.J."/>
        </authorList>
    </citation>
    <scope>NUCLEOTIDE SEQUENCE</scope>
</reference>